<dbReference type="Proteomes" id="UP000011086">
    <property type="component" value="Unassembled WGS sequence"/>
</dbReference>
<protein>
    <submittedName>
        <fullName evidence="2">Uncharacterized protein</fullName>
    </submittedName>
</protein>
<organism evidence="2">
    <name type="scientific">Pyricularia oryzae (strain Y34)</name>
    <name type="common">Rice blast fungus</name>
    <name type="synonym">Magnaporthe oryzae</name>
    <dbReference type="NCBI Taxonomy" id="1143189"/>
    <lineage>
        <taxon>Eukaryota</taxon>
        <taxon>Fungi</taxon>
        <taxon>Dikarya</taxon>
        <taxon>Ascomycota</taxon>
        <taxon>Pezizomycotina</taxon>
        <taxon>Sordariomycetes</taxon>
        <taxon>Sordariomycetidae</taxon>
        <taxon>Magnaporthales</taxon>
        <taxon>Pyriculariaceae</taxon>
        <taxon>Pyricularia</taxon>
    </lineage>
</organism>
<dbReference type="AlphaFoldDB" id="A0AA97PI30"/>
<accession>A0AA97PI30</accession>
<dbReference type="EMBL" id="JH792904">
    <property type="protein sequence ID" value="ELQ35446.1"/>
    <property type="molecule type" value="Genomic_DNA"/>
</dbReference>
<evidence type="ECO:0000313" key="2">
    <source>
        <dbReference type="EMBL" id="ELQ35446.1"/>
    </source>
</evidence>
<evidence type="ECO:0000256" key="1">
    <source>
        <dbReference type="SAM" id="MobiDB-lite"/>
    </source>
</evidence>
<feature type="compositionally biased region" description="Basic and acidic residues" evidence="1">
    <location>
        <begin position="9"/>
        <end position="21"/>
    </location>
</feature>
<reference evidence="2" key="1">
    <citation type="journal article" date="2012" name="PLoS Genet.">
        <title>Comparative analysis of the genomes of two field isolates of the rice blast fungus Magnaporthe oryzae.</title>
        <authorList>
            <person name="Xue M."/>
            <person name="Yang J."/>
            <person name="Li Z."/>
            <person name="Hu S."/>
            <person name="Yao N."/>
            <person name="Dean R.A."/>
            <person name="Zhao W."/>
            <person name="Shen M."/>
            <person name="Zhang H."/>
            <person name="Li C."/>
            <person name="Liu L."/>
            <person name="Cao L."/>
            <person name="Xu X."/>
            <person name="Xing Y."/>
            <person name="Hsiang T."/>
            <person name="Zhang Z."/>
            <person name="Xu J.R."/>
            <person name="Peng Y.L."/>
        </authorList>
    </citation>
    <scope>NUCLEOTIDE SEQUENCE</scope>
    <source>
        <strain evidence="2">Y34</strain>
    </source>
</reference>
<sequence length="67" mass="7392">MQAPGTCTKRPDNAKSQRPHEASPYIVQNRVHSNHVLSLPPWSQIAMDIINVSTQIVANSAVFLRAV</sequence>
<proteinExistence type="predicted"/>
<gene>
    <name evidence="2" type="ORF">OOU_Y34scaffold00707g30</name>
</gene>
<name>A0AA97PI30_PYRO3</name>
<feature type="region of interest" description="Disordered" evidence="1">
    <location>
        <begin position="1"/>
        <end position="22"/>
    </location>
</feature>